<dbReference type="VEuPathDB" id="FungiDB:RO3G_03865"/>
<name>I1BSI0_RHIO9</name>
<evidence type="ECO:0000313" key="2">
    <source>
        <dbReference type="Proteomes" id="UP000009138"/>
    </source>
</evidence>
<sequence length="80" mass="8849">MFLGLFSEKNLATFFVVAVNVSYLYRALRSSTNEGTVLDNAFFRAAQKFLLLAMSGLACQSPLLSEEWTLVSVRSGLYSS</sequence>
<protein>
    <submittedName>
        <fullName evidence="1">Uncharacterized protein</fullName>
    </submittedName>
</protein>
<gene>
    <name evidence="1" type="ORF">RO3G_03865</name>
</gene>
<evidence type="ECO:0000313" key="1">
    <source>
        <dbReference type="EMBL" id="EIE79160.1"/>
    </source>
</evidence>
<dbReference type="Proteomes" id="UP000009138">
    <property type="component" value="Unassembled WGS sequence"/>
</dbReference>
<dbReference type="RefSeq" id="XP_067514556.1">
    <property type="nucleotide sequence ID" value="XM_067658455.1"/>
</dbReference>
<accession>I1BSI0</accession>
<organism evidence="1 2">
    <name type="scientific">Rhizopus delemar (strain RA 99-880 / ATCC MYA-4621 / FGSC 9543 / NRRL 43880)</name>
    <name type="common">Mucormycosis agent</name>
    <name type="synonym">Rhizopus arrhizus var. delemar</name>
    <dbReference type="NCBI Taxonomy" id="246409"/>
    <lineage>
        <taxon>Eukaryota</taxon>
        <taxon>Fungi</taxon>
        <taxon>Fungi incertae sedis</taxon>
        <taxon>Mucoromycota</taxon>
        <taxon>Mucoromycotina</taxon>
        <taxon>Mucoromycetes</taxon>
        <taxon>Mucorales</taxon>
        <taxon>Mucorineae</taxon>
        <taxon>Rhizopodaceae</taxon>
        <taxon>Rhizopus</taxon>
    </lineage>
</organism>
<keyword evidence="2" id="KW-1185">Reference proteome</keyword>
<proteinExistence type="predicted"/>
<dbReference type="AlphaFoldDB" id="I1BSI0"/>
<reference evidence="1 2" key="1">
    <citation type="journal article" date="2009" name="PLoS Genet.">
        <title>Genomic analysis of the basal lineage fungus Rhizopus oryzae reveals a whole-genome duplication.</title>
        <authorList>
            <person name="Ma L.-J."/>
            <person name="Ibrahim A.S."/>
            <person name="Skory C."/>
            <person name="Grabherr M.G."/>
            <person name="Burger G."/>
            <person name="Butler M."/>
            <person name="Elias M."/>
            <person name="Idnurm A."/>
            <person name="Lang B.F."/>
            <person name="Sone T."/>
            <person name="Abe A."/>
            <person name="Calvo S.E."/>
            <person name="Corrochano L.M."/>
            <person name="Engels R."/>
            <person name="Fu J."/>
            <person name="Hansberg W."/>
            <person name="Kim J.-M."/>
            <person name="Kodira C.D."/>
            <person name="Koehrsen M.J."/>
            <person name="Liu B."/>
            <person name="Miranda-Saavedra D."/>
            <person name="O'Leary S."/>
            <person name="Ortiz-Castellanos L."/>
            <person name="Poulter R."/>
            <person name="Rodriguez-Romero J."/>
            <person name="Ruiz-Herrera J."/>
            <person name="Shen Y.-Q."/>
            <person name="Zeng Q."/>
            <person name="Galagan J."/>
            <person name="Birren B.W."/>
            <person name="Cuomo C.A."/>
            <person name="Wickes B.L."/>
        </authorList>
    </citation>
    <scope>NUCLEOTIDE SEQUENCE [LARGE SCALE GENOMIC DNA]</scope>
    <source>
        <strain evidence="2">RA 99-880 / ATCC MYA-4621 / FGSC 9543 / NRRL 43880</strain>
    </source>
</reference>
<dbReference type="GeneID" id="93610836"/>
<dbReference type="InParanoid" id="I1BSI0"/>
<dbReference type="EMBL" id="CH476733">
    <property type="protein sequence ID" value="EIE79160.1"/>
    <property type="molecule type" value="Genomic_DNA"/>
</dbReference>